<dbReference type="InterPro" id="IPR019851">
    <property type="entry name" value="CRISPR-assoc_Cas1_ECOLI"/>
</dbReference>
<comment type="caution">
    <text evidence="10">The sequence shown here is derived from an EMBL/GenBank/DDBJ whole genome shotgun (WGS) entry which is preliminary data.</text>
</comment>
<feature type="region of interest" description="Disordered" evidence="9">
    <location>
        <begin position="295"/>
        <end position="322"/>
    </location>
</feature>
<keyword evidence="5 8" id="KW-0460">Magnesium</keyword>
<keyword evidence="8" id="KW-0464">Manganese</keyword>
<evidence type="ECO:0000256" key="5">
    <source>
        <dbReference type="ARBA" id="ARBA00022842"/>
    </source>
</evidence>
<dbReference type="CDD" id="cd09719">
    <property type="entry name" value="Cas1_I-E"/>
    <property type="match status" value="1"/>
</dbReference>
<dbReference type="NCBIfam" id="TIGR00287">
    <property type="entry name" value="cas1"/>
    <property type="match status" value="1"/>
</dbReference>
<protein>
    <recommendedName>
        <fullName evidence="8">CRISPR-associated endonuclease Cas1</fullName>
        <ecNumber evidence="8">3.1.-.-</ecNumber>
    </recommendedName>
</protein>
<dbReference type="GO" id="GO:0004519">
    <property type="term" value="F:endonuclease activity"/>
    <property type="evidence" value="ECO:0007669"/>
    <property type="project" value="UniProtKB-KW"/>
</dbReference>
<evidence type="ECO:0000256" key="1">
    <source>
        <dbReference type="ARBA" id="ARBA00022722"/>
    </source>
</evidence>
<accession>A0ABX1CAK0</accession>
<comment type="subunit">
    <text evidence="8">Homodimer, forms a heterotetramer with a Cas2 homodimer.</text>
</comment>
<keyword evidence="3 8" id="KW-0255">Endonuclease</keyword>
<keyword evidence="4 8" id="KW-0378">Hydrolase</keyword>
<comment type="similarity">
    <text evidence="8">Belongs to the CRISPR-associated endonuclease Cas1 family.</text>
</comment>
<keyword evidence="7 8" id="KW-0238">DNA-binding</keyword>
<dbReference type="PANTHER" id="PTHR34353">
    <property type="entry name" value="CRISPR-ASSOCIATED ENDONUCLEASE CAS1 1"/>
    <property type="match status" value="1"/>
</dbReference>
<feature type="binding site" evidence="8">
    <location>
        <position position="139"/>
    </location>
    <ligand>
        <name>Mn(2+)</name>
        <dbReference type="ChEBI" id="CHEBI:29035"/>
    </ligand>
</feature>
<dbReference type="Gene3D" id="1.20.120.920">
    <property type="entry name" value="CRISPR-associated endonuclease Cas1, C-terminal domain"/>
    <property type="match status" value="1"/>
</dbReference>
<evidence type="ECO:0000256" key="9">
    <source>
        <dbReference type="SAM" id="MobiDB-lite"/>
    </source>
</evidence>
<reference evidence="10 11" key="1">
    <citation type="submission" date="2020-03" db="EMBL/GenBank/DDBJ databases">
        <title>Draft genome of Streptomyces sp. ventii, isolated from the Axial Seamount in the Pacific Ocean, and resequencing of the two type strains Streptomyces lonarensis strain NCL 716 and Streptomyces bohaiensis strain 11A07.</title>
        <authorList>
            <person name="Loughran R.M."/>
            <person name="Pfannmuller K.M."/>
            <person name="Wasson B.J."/>
            <person name="Deadmond M.C."/>
            <person name="Paddock B.E."/>
            <person name="Koyack M.J."/>
            <person name="Gallegos D.A."/>
            <person name="Mitchell E.A."/>
            <person name="Ushijima B."/>
            <person name="Saw J.H."/>
            <person name="Mcphail K.L."/>
            <person name="Videau P."/>
        </authorList>
    </citation>
    <scope>NUCLEOTIDE SEQUENCE [LARGE SCALE GENOMIC DNA]</scope>
    <source>
        <strain evidence="10 11">11A07</strain>
    </source>
</reference>
<dbReference type="Gene3D" id="3.100.10.20">
    <property type="entry name" value="CRISPR-associated endonuclease Cas1, N-terminal domain"/>
    <property type="match status" value="1"/>
</dbReference>
<evidence type="ECO:0000256" key="2">
    <source>
        <dbReference type="ARBA" id="ARBA00022723"/>
    </source>
</evidence>
<gene>
    <name evidence="10" type="primary">cas1e</name>
    <name evidence="8" type="synonym">cas1</name>
    <name evidence="10" type="ORF">HCN52_05525</name>
</gene>
<comment type="cofactor">
    <cofactor evidence="8">
        <name>Mg(2+)</name>
        <dbReference type="ChEBI" id="CHEBI:18420"/>
    </cofactor>
    <cofactor evidence="8">
        <name>Mn(2+)</name>
        <dbReference type="ChEBI" id="CHEBI:29035"/>
    </cofactor>
</comment>
<evidence type="ECO:0000256" key="4">
    <source>
        <dbReference type="ARBA" id="ARBA00022801"/>
    </source>
</evidence>
<organism evidence="10 11">
    <name type="scientific">Streptomyces bohaiensis</name>
    <dbReference type="NCBI Taxonomy" id="1431344"/>
    <lineage>
        <taxon>Bacteria</taxon>
        <taxon>Bacillati</taxon>
        <taxon>Actinomycetota</taxon>
        <taxon>Actinomycetes</taxon>
        <taxon>Kitasatosporales</taxon>
        <taxon>Streptomycetaceae</taxon>
        <taxon>Streptomyces</taxon>
    </lineage>
</organism>
<dbReference type="InterPro" id="IPR050646">
    <property type="entry name" value="Cas1"/>
</dbReference>
<sequence>MLPRVGDSLSFLYADVVRIVQDDSGVSAETTDASGETTRVYLPTAALSCVLLGPGTSITQPAMAAFARHGTTLVCTGSGGVRSYSATAADSLTTRWLEHQVHQWSDPERRLAVARAMYLHRFDMPVPEGTPLNTLRGLEGQRVKALYKHLARQYRVGRFTRNYDPDAWDDQDPVNLALSSANQCLYGIVHAALVAMGCSTALGFVHQGKQHAMVYDIADLYKAELTIPLAFSLHDSPKPEAMARRSFREELRLYRLLPRIVGDIQRLLAPQEAEPVPEGESVPLVELWDPEGGAVPGGVNYARDVGDEPSADDGTDPPATPF</sequence>
<keyword evidence="6 8" id="KW-0051">Antiviral defense</keyword>
<keyword evidence="1 8" id="KW-0540">Nuclease</keyword>
<evidence type="ECO:0000256" key="7">
    <source>
        <dbReference type="ARBA" id="ARBA00023125"/>
    </source>
</evidence>
<proteinExistence type="inferred from homology"/>
<dbReference type="InterPro" id="IPR042211">
    <property type="entry name" value="CRISPR-assoc_Cas1_N"/>
</dbReference>
<dbReference type="EC" id="3.1.-.-" evidence="8"/>
<dbReference type="NCBIfam" id="TIGR03638">
    <property type="entry name" value="cas1_ECOLI"/>
    <property type="match status" value="1"/>
</dbReference>
<keyword evidence="2 8" id="KW-0479">Metal-binding</keyword>
<comment type="function">
    <text evidence="8">CRISPR (clustered regularly interspaced short palindromic repeat), is an adaptive immune system that provides protection against mobile genetic elements (viruses, transposable elements and conjugative plasmids). CRISPR clusters contain spacers, sequences complementary to antecedent mobile elements, and target invading nucleic acids. CRISPR clusters are transcribed and processed into CRISPR RNA (crRNA). Acts as a dsDNA endonuclease. Involved in the integration of spacer DNA into the CRISPR cassette.</text>
</comment>
<evidence type="ECO:0000256" key="6">
    <source>
        <dbReference type="ARBA" id="ARBA00023118"/>
    </source>
</evidence>
<dbReference type="InterPro" id="IPR033641">
    <property type="entry name" value="Cas1_I-E"/>
</dbReference>
<evidence type="ECO:0000313" key="10">
    <source>
        <dbReference type="EMBL" id="NJQ14412.1"/>
    </source>
</evidence>
<feature type="binding site" evidence="8">
    <location>
        <position position="206"/>
    </location>
    <ligand>
        <name>Mn(2+)</name>
        <dbReference type="ChEBI" id="CHEBI:29035"/>
    </ligand>
</feature>
<name>A0ABX1CAK0_9ACTN</name>
<dbReference type="PANTHER" id="PTHR34353:SF3">
    <property type="entry name" value="CRISPR-ASSOCIATED ENDONUCLEASE CAS1"/>
    <property type="match status" value="1"/>
</dbReference>
<dbReference type="InterPro" id="IPR042206">
    <property type="entry name" value="CRISPR-assoc_Cas1_C"/>
</dbReference>
<dbReference type="Pfam" id="PF01867">
    <property type="entry name" value="Cas_Cas1"/>
    <property type="match status" value="1"/>
</dbReference>
<dbReference type="Proteomes" id="UP000727056">
    <property type="component" value="Unassembled WGS sequence"/>
</dbReference>
<feature type="binding site" evidence="8">
    <location>
        <position position="219"/>
    </location>
    <ligand>
        <name>Mn(2+)</name>
        <dbReference type="ChEBI" id="CHEBI:29035"/>
    </ligand>
</feature>
<dbReference type="EMBL" id="JAAVJC010000024">
    <property type="protein sequence ID" value="NJQ14412.1"/>
    <property type="molecule type" value="Genomic_DNA"/>
</dbReference>
<evidence type="ECO:0000256" key="8">
    <source>
        <dbReference type="HAMAP-Rule" id="MF_01470"/>
    </source>
</evidence>
<dbReference type="HAMAP" id="MF_01470">
    <property type="entry name" value="Cas1"/>
    <property type="match status" value="1"/>
</dbReference>
<evidence type="ECO:0000256" key="3">
    <source>
        <dbReference type="ARBA" id="ARBA00022759"/>
    </source>
</evidence>
<dbReference type="InterPro" id="IPR002729">
    <property type="entry name" value="CRISPR-assoc_Cas1"/>
</dbReference>
<evidence type="ECO:0000313" key="11">
    <source>
        <dbReference type="Proteomes" id="UP000727056"/>
    </source>
</evidence>
<keyword evidence="11" id="KW-1185">Reference proteome</keyword>